<reference evidence="1" key="1">
    <citation type="journal article" date="2015" name="Nature">
        <title>Complex archaea that bridge the gap between prokaryotes and eukaryotes.</title>
        <authorList>
            <person name="Spang A."/>
            <person name="Saw J.H."/>
            <person name="Jorgensen S.L."/>
            <person name="Zaremba-Niedzwiedzka K."/>
            <person name="Martijn J."/>
            <person name="Lind A.E."/>
            <person name="van Eijk R."/>
            <person name="Schleper C."/>
            <person name="Guy L."/>
            <person name="Ettema T.J."/>
        </authorList>
    </citation>
    <scope>NUCLEOTIDE SEQUENCE</scope>
</reference>
<comment type="caution">
    <text evidence="1">The sequence shown here is derived from an EMBL/GenBank/DDBJ whole genome shotgun (WGS) entry which is preliminary data.</text>
</comment>
<dbReference type="EMBL" id="LAZR01000136">
    <property type="protein sequence ID" value="KKN87644.1"/>
    <property type="molecule type" value="Genomic_DNA"/>
</dbReference>
<dbReference type="AlphaFoldDB" id="A0A0F9U7P5"/>
<organism evidence="1">
    <name type="scientific">marine sediment metagenome</name>
    <dbReference type="NCBI Taxonomy" id="412755"/>
    <lineage>
        <taxon>unclassified sequences</taxon>
        <taxon>metagenomes</taxon>
        <taxon>ecological metagenomes</taxon>
    </lineage>
</organism>
<name>A0A0F9U7P5_9ZZZZ</name>
<accession>A0A0F9U7P5</accession>
<sequence length="231" mass="25643">MKKKILLGLVAVVAVAGGVAALSAYEAHIINVTAKIENALYVDTTPIDFGTVFPQEYLEKEILISLSDSFLAQDRLDDVKYVIKQKPKPKNPDNPVPEGFDTWHDYCAASVLDLDNCYPTLCPYLSKHKAETDNSMATDQCAGVLADGTSYYDCGIDAFHNPDEMAYGYLVQSVNDDADLWVIDLDVPCFDGECAQDWTHFGWELPAQLNGEVFGCDLWIEVYDFSEWTGS</sequence>
<evidence type="ECO:0000313" key="1">
    <source>
        <dbReference type="EMBL" id="KKN87644.1"/>
    </source>
</evidence>
<proteinExistence type="predicted"/>
<protein>
    <submittedName>
        <fullName evidence="1">Uncharacterized protein</fullName>
    </submittedName>
</protein>
<gene>
    <name evidence="1" type="ORF">LCGC14_0256930</name>
</gene>